<evidence type="ECO:0000313" key="3">
    <source>
        <dbReference type="EMBL" id="UOB18342.1"/>
    </source>
</evidence>
<organism evidence="3 4">
    <name type="scientific">Abyssalbus ytuae</name>
    <dbReference type="NCBI Taxonomy" id="2926907"/>
    <lineage>
        <taxon>Bacteria</taxon>
        <taxon>Pseudomonadati</taxon>
        <taxon>Bacteroidota</taxon>
        <taxon>Flavobacteriia</taxon>
        <taxon>Flavobacteriales</taxon>
        <taxon>Flavobacteriaceae</taxon>
        <taxon>Abyssalbus</taxon>
    </lineage>
</organism>
<sequence>MILRSIFFLFFIMAMNVNAQEFTKNQLIGKGNALLIKENMYLQPEAYKAFLRMQEDAKKKNIHIKIVSGYRDFEKQKNIWKRKYERYISQGLIPEQAIQKIIEYSTIPGTSRHHWGTDIDIIDENATYSGDVLVPEKFHGNGPFCKLKEWLDKNANKYGFYIVYTNNANRKGFKYEPWHYSYAPVSKKMLKAYKGLSLKEILLEEKLPGIEYFTDGFLNNYILQNISDINPALF</sequence>
<gene>
    <name evidence="3" type="ORF">MQE35_03405</name>
</gene>
<dbReference type="RefSeq" id="WP_255844495.1">
    <property type="nucleotide sequence ID" value="NZ_CP094358.1"/>
</dbReference>
<dbReference type="InterPro" id="IPR003709">
    <property type="entry name" value="VanY-like_core_dom"/>
</dbReference>
<evidence type="ECO:0000313" key="4">
    <source>
        <dbReference type="Proteomes" id="UP000831290"/>
    </source>
</evidence>
<feature type="chain" id="PRO_5038998626" evidence="1">
    <location>
        <begin position="20"/>
        <end position="234"/>
    </location>
</feature>
<protein>
    <submittedName>
        <fullName evidence="3">M15 family metallopeptidase</fullName>
    </submittedName>
</protein>
<dbReference type="PANTHER" id="PTHR34385:SF1">
    <property type="entry name" value="PEPTIDOGLYCAN L-ALANYL-D-GLUTAMATE ENDOPEPTIDASE CWLK"/>
    <property type="match status" value="1"/>
</dbReference>
<dbReference type="Pfam" id="PF02557">
    <property type="entry name" value="VanY"/>
    <property type="match status" value="1"/>
</dbReference>
<dbReference type="Gene3D" id="3.30.1380.10">
    <property type="match status" value="1"/>
</dbReference>
<keyword evidence="1" id="KW-0732">Signal</keyword>
<name>A0A9E7CUF7_9FLAO</name>
<dbReference type="InterPro" id="IPR052179">
    <property type="entry name" value="DD-CPase-like"/>
</dbReference>
<dbReference type="SUPFAM" id="SSF55166">
    <property type="entry name" value="Hedgehog/DD-peptidase"/>
    <property type="match status" value="1"/>
</dbReference>
<dbReference type="GO" id="GO:0006508">
    <property type="term" value="P:proteolysis"/>
    <property type="evidence" value="ECO:0007669"/>
    <property type="project" value="InterPro"/>
</dbReference>
<dbReference type="EMBL" id="CP094358">
    <property type="protein sequence ID" value="UOB18342.1"/>
    <property type="molecule type" value="Genomic_DNA"/>
</dbReference>
<feature type="signal peptide" evidence="1">
    <location>
        <begin position="1"/>
        <end position="19"/>
    </location>
</feature>
<keyword evidence="4" id="KW-1185">Reference proteome</keyword>
<evidence type="ECO:0000256" key="1">
    <source>
        <dbReference type="SAM" id="SignalP"/>
    </source>
</evidence>
<dbReference type="PANTHER" id="PTHR34385">
    <property type="entry name" value="D-ALANYL-D-ALANINE CARBOXYPEPTIDASE"/>
    <property type="match status" value="1"/>
</dbReference>
<dbReference type="KEGG" id="fbm:MQE35_03405"/>
<dbReference type="AlphaFoldDB" id="A0A9E7CUF7"/>
<dbReference type="Proteomes" id="UP000831290">
    <property type="component" value="Chromosome"/>
</dbReference>
<proteinExistence type="predicted"/>
<dbReference type="GO" id="GO:0008233">
    <property type="term" value="F:peptidase activity"/>
    <property type="evidence" value="ECO:0007669"/>
    <property type="project" value="InterPro"/>
</dbReference>
<dbReference type="CDD" id="cd14847">
    <property type="entry name" value="DD-carboxypeptidase_like"/>
    <property type="match status" value="1"/>
</dbReference>
<dbReference type="InterPro" id="IPR009045">
    <property type="entry name" value="Zn_M74/Hedgehog-like"/>
</dbReference>
<evidence type="ECO:0000259" key="2">
    <source>
        <dbReference type="Pfam" id="PF02557"/>
    </source>
</evidence>
<accession>A0A9E7CUF7</accession>
<reference evidence="3" key="1">
    <citation type="submission" date="2022-03" db="EMBL/GenBank/DDBJ databases">
        <title>Description of Abyssus ytuae gen. nov., sp. nov., a novel member of the family Flavobacteriaceae isolated from the sediment of Mariana Trench.</title>
        <authorList>
            <person name="Zhang J."/>
            <person name="Xu X."/>
        </authorList>
    </citation>
    <scope>NUCLEOTIDE SEQUENCE</scope>
    <source>
        <strain evidence="3">MT3330</strain>
    </source>
</reference>
<feature type="domain" description="D-alanyl-D-alanine carboxypeptidase-like core" evidence="2">
    <location>
        <begin position="40"/>
        <end position="184"/>
    </location>
</feature>